<keyword evidence="4 10" id="KW-0732">Signal</keyword>
<organism evidence="12 13">
    <name type="scientific">Collybiopsis confluens</name>
    <dbReference type="NCBI Taxonomy" id="2823264"/>
    <lineage>
        <taxon>Eukaryota</taxon>
        <taxon>Fungi</taxon>
        <taxon>Dikarya</taxon>
        <taxon>Basidiomycota</taxon>
        <taxon>Agaricomycotina</taxon>
        <taxon>Agaricomycetes</taxon>
        <taxon>Agaricomycetidae</taxon>
        <taxon>Agaricales</taxon>
        <taxon>Marasmiineae</taxon>
        <taxon>Omphalotaceae</taxon>
        <taxon>Collybiopsis</taxon>
    </lineage>
</organism>
<accession>A0A8H5HE31</accession>
<evidence type="ECO:0000256" key="2">
    <source>
        <dbReference type="ARBA" id="ARBA00010790"/>
    </source>
</evidence>
<protein>
    <recommendedName>
        <fullName evidence="11">Glucose-methanol-choline oxidoreductase N-terminal domain-containing protein</fullName>
    </recommendedName>
</protein>
<dbReference type="InterPro" id="IPR036188">
    <property type="entry name" value="FAD/NAD-bd_sf"/>
</dbReference>
<keyword evidence="6" id="KW-0560">Oxidoreductase</keyword>
<dbReference type="Pfam" id="PF00732">
    <property type="entry name" value="GMC_oxred_N"/>
    <property type="match status" value="1"/>
</dbReference>
<dbReference type="SUPFAM" id="SSF51905">
    <property type="entry name" value="FAD/NAD(P)-binding domain"/>
    <property type="match status" value="1"/>
</dbReference>
<evidence type="ECO:0000256" key="10">
    <source>
        <dbReference type="SAM" id="SignalP"/>
    </source>
</evidence>
<dbReference type="InterPro" id="IPR027424">
    <property type="entry name" value="Glucose_Oxidase_domain_2"/>
</dbReference>
<feature type="binding site" evidence="9">
    <location>
        <position position="275"/>
    </location>
    <ligand>
        <name>FAD</name>
        <dbReference type="ChEBI" id="CHEBI:57692"/>
    </ligand>
</feature>
<dbReference type="AlphaFoldDB" id="A0A8H5HE31"/>
<keyword evidence="3" id="KW-0285">Flavoprotein</keyword>
<dbReference type="PROSITE" id="PS00624">
    <property type="entry name" value="GMC_OXRED_2"/>
    <property type="match status" value="1"/>
</dbReference>
<sequence length="616" mass="65027">MRLYTQRCPSLALLLVLVVHAAQGTFITNDTSDLSLSTYEYIVIGGGTVGLAVANRLAVNHSVLVVERGPDLSDSDVINNPFTPFGTPSPCHFSMAGAPQVGSNGVRSLPLTYGSCLGGGSSINAMMGARPTFAGMGAVEALGNPGWGWDDFLPYMQRSETFTPPDPTQLAEGANYIAAVHGFDGPVGVSFARPFVAPEMQDAAKTTVQSAFDNLVALTRDMGDGFSGGHVASFYHHIHFNETVQADRRSSSAWSFLYPQAQQRAGLTVLTGYRVNSLVTLKKRGGEVTATGVLVQPTIGGGTIVFNISKEVVISSGALYSPAILQRSGIGNATYLKSLQIEPVLDLPSVGANFQDQILLTNVSFPLAASANNTNVTGGADVLLGIVVSHPTARDALGTDGAAAIDASLRNISAERATYVGGVVNPQSFTTQARLIADAYKIDHPFFEIFFNPTSKALEVWAQSILPISRGFIRINTTDPSVDPIADAQYLTQDVDIQVAVAAARRIAQIATTPPFSDLLAPGALAESGVPDMNATDDEVRDWVLSTYTPGIHFVASNSMMPKELGGVVSPQLLVYGTTNIRVVDASVVPLSVFTHTTLGLYGVAEKAAEAMLMQN</sequence>
<feature type="active site" description="Proton acceptor" evidence="8">
    <location>
        <position position="596"/>
    </location>
</feature>
<dbReference type="InterPro" id="IPR007867">
    <property type="entry name" value="GMC_OxRtase_C"/>
</dbReference>
<dbReference type="InterPro" id="IPR012132">
    <property type="entry name" value="GMC_OxRdtase"/>
</dbReference>
<evidence type="ECO:0000256" key="1">
    <source>
        <dbReference type="ARBA" id="ARBA00001974"/>
    </source>
</evidence>
<keyword evidence="13" id="KW-1185">Reference proteome</keyword>
<keyword evidence="7" id="KW-0325">Glycoprotein</keyword>
<feature type="active site" description="Proton donor" evidence="8">
    <location>
        <position position="553"/>
    </location>
</feature>
<dbReference type="Gene3D" id="4.10.450.10">
    <property type="entry name" value="Glucose Oxidase, domain 2"/>
    <property type="match status" value="1"/>
</dbReference>
<comment type="caution">
    <text evidence="12">The sequence shown here is derived from an EMBL/GenBank/DDBJ whole genome shotgun (WGS) entry which is preliminary data.</text>
</comment>
<dbReference type="OrthoDB" id="269227at2759"/>
<dbReference type="Pfam" id="PF05199">
    <property type="entry name" value="GMC_oxred_C"/>
    <property type="match status" value="1"/>
</dbReference>
<dbReference type="PANTHER" id="PTHR11552">
    <property type="entry name" value="GLUCOSE-METHANOL-CHOLINE GMC OXIDOREDUCTASE"/>
    <property type="match status" value="1"/>
</dbReference>
<dbReference type="PANTHER" id="PTHR11552:SF201">
    <property type="entry name" value="GLUCOSE-METHANOL-CHOLINE OXIDOREDUCTASE N-TERMINAL DOMAIN-CONTAINING PROTEIN"/>
    <property type="match status" value="1"/>
</dbReference>
<evidence type="ECO:0000259" key="11">
    <source>
        <dbReference type="PROSITE" id="PS00624"/>
    </source>
</evidence>
<feature type="signal peptide" evidence="10">
    <location>
        <begin position="1"/>
        <end position="24"/>
    </location>
</feature>
<feature type="chain" id="PRO_5034570091" description="Glucose-methanol-choline oxidoreductase N-terminal domain-containing protein" evidence="10">
    <location>
        <begin position="25"/>
        <end position="616"/>
    </location>
</feature>
<dbReference type="Gene3D" id="3.50.50.60">
    <property type="entry name" value="FAD/NAD(P)-binding domain"/>
    <property type="match status" value="1"/>
</dbReference>
<dbReference type="GO" id="GO:0050660">
    <property type="term" value="F:flavin adenine dinucleotide binding"/>
    <property type="evidence" value="ECO:0007669"/>
    <property type="project" value="InterPro"/>
</dbReference>
<evidence type="ECO:0000256" key="6">
    <source>
        <dbReference type="ARBA" id="ARBA00023002"/>
    </source>
</evidence>
<evidence type="ECO:0000256" key="5">
    <source>
        <dbReference type="ARBA" id="ARBA00022827"/>
    </source>
</evidence>
<evidence type="ECO:0000256" key="3">
    <source>
        <dbReference type="ARBA" id="ARBA00022630"/>
    </source>
</evidence>
<comment type="cofactor">
    <cofactor evidence="1 9">
        <name>FAD</name>
        <dbReference type="ChEBI" id="CHEBI:57692"/>
    </cofactor>
</comment>
<evidence type="ECO:0000256" key="7">
    <source>
        <dbReference type="ARBA" id="ARBA00023180"/>
    </source>
</evidence>
<feature type="domain" description="Glucose-methanol-choline oxidoreductase N-terminal" evidence="11">
    <location>
        <begin position="317"/>
        <end position="331"/>
    </location>
</feature>
<dbReference type="InterPro" id="IPR000172">
    <property type="entry name" value="GMC_OxRdtase_N"/>
</dbReference>
<dbReference type="Proteomes" id="UP000518752">
    <property type="component" value="Unassembled WGS sequence"/>
</dbReference>
<comment type="similarity">
    <text evidence="2">Belongs to the GMC oxidoreductase family.</text>
</comment>
<evidence type="ECO:0000256" key="8">
    <source>
        <dbReference type="PIRSR" id="PIRSR000137-1"/>
    </source>
</evidence>
<evidence type="ECO:0000256" key="4">
    <source>
        <dbReference type="ARBA" id="ARBA00022729"/>
    </source>
</evidence>
<dbReference type="PIRSF" id="PIRSF000137">
    <property type="entry name" value="Alcohol_oxidase"/>
    <property type="match status" value="1"/>
</dbReference>
<dbReference type="SUPFAM" id="SSF54373">
    <property type="entry name" value="FAD-linked reductases, C-terminal domain"/>
    <property type="match status" value="1"/>
</dbReference>
<evidence type="ECO:0000313" key="12">
    <source>
        <dbReference type="EMBL" id="KAF5381446.1"/>
    </source>
</evidence>
<evidence type="ECO:0000256" key="9">
    <source>
        <dbReference type="PIRSR" id="PIRSR000137-2"/>
    </source>
</evidence>
<evidence type="ECO:0000313" key="13">
    <source>
        <dbReference type="Proteomes" id="UP000518752"/>
    </source>
</evidence>
<dbReference type="GO" id="GO:0016614">
    <property type="term" value="F:oxidoreductase activity, acting on CH-OH group of donors"/>
    <property type="evidence" value="ECO:0007669"/>
    <property type="project" value="InterPro"/>
</dbReference>
<dbReference type="Gene3D" id="3.30.560.10">
    <property type="entry name" value="Glucose Oxidase, domain 3"/>
    <property type="match status" value="1"/>
</dbReference>
<proteinExistence type="inferred from homology"/>
<reference evidence="12 13" key="1">
    <citation type="journal article" date="2020" name="ISME J.">
        <title>Uncovering the hidden diversity of litter-decomposition mechanisms in mushroom-forming fungi.</title>
        <authorList>
            <person name="Floudas D."/>
            <person name="Bentzer J."/>
            <person name="Ahren D."/>
            <person name="Johansson T."/>
            <person name="Persson P."/>
            <person name="Tunlid A."/>
        </authorList>
    </citation>
    <scope>NUCLEOTIDE SEQUENCE [LARGE SCALE GENOMIC DNA]</scope>
    <source>
        <strain evidence="12 13">CBS 406.79</strain>
    </source>
</reference>
<keyword evidence="5 9" id="KW-0274">FAD</keyword>
<gene>
    <name evidence="12" type="ORF">D9757_009023</name>
</gene>
<dbReference type="EMBL" id="JAACJN010000058">
    <property type="protein sequence ID" value="KAF5381446.1"/>
    <property type="molecule type" value="Genomic_DNA"/>
</dbReference>
<name>A0A8H5HE31_9AGAR</name>